<dbReference type="EMBL" id="JABFTP020000062">
    <property type="protein sequence ID" value="KAL3274273.1"/>
    <property type="molecule type" value="Genomic_DNA"/>
</dbReference>
<evidence type="ECO:0000256" key="4">
    <source>
        <dbReference type="ARBA" id="ARBA00022989"/>
    </source>
</evidence>
<comment type="similarity">
    <text evidence="2">Belongs to the ADIPOR family.</text>
</comment>
<dbReference type="PANTHER" id="PTHR20855">
    <property type="entry name" value="ADIPOR/PROGESTIN RECEPTOR-RELATED"/>
    <property type="match status" value="1"/>
</dbReference>
<organism evidence="8 9">
    <name type="scientific">Cryptolaemus montrouzieri</name>
    <dbReference type="NCBI Taxonomy" id="559131"/>
    <lineage>
        <taxon>Eukaryota</taxon>
        <taxon>Metazoa</taxon>
        <taxon>Ecdysozoa</taxon>
        <taxon>Arthropoda</taxon>
        <taxon>Hexapoda</taxon>
        <taxon>Insecta</taxon>
        <taxon>Pterygota</taxon>
        <taxon>Neoptera</taxon>
        <taxon>Endopterygota</taxon>
        <taxon>Coleoptera</taxon>
        <taxon>Polyphaga</taxon>
        <taxon>Cucujiformia</taxon>
        <taxon>Coccinelloidea</taxon>
        <taxon>Coccinellidae</taxon>
        <taxon>Scymninae</taxon>
        <taxon>Scymnini</taxon>
        <taxon>Cryptolaemus</taxon>
    </lineage>
</organism>
<keyword evidence="6" id="KW-0862">Zinc</keyword>
<evidence type="ECO:0000256" key="1">
    <source>
        <dbReference type="ARBA" id="ARBA00004141"/>
    </source>
</evidence>
<evidence type="ECO:0000256" key="2">
    <source>
        <dbReference type="ARBA" id="ARBA00007018"/>
    </source>
</evidence>
<feature type="transmembrane region" description="Helical" evidence="7">
    <location>
        <begin position="233"/>
        <end position="252"/>
    </location>
</feature>
<name>A0ABD2N6B1_9CUCU</name>
<evidence type="ECO:0000256" key="7">
    <source>
        <dbReference type="SAM" id="Phobius"/>
    </source>
</evidence>
<evidence type="ECO:0000256" key="5">
    <source>
        <dbReference type="ARBA" id="ARBA00023136"/>
    </source>
</evidence>
<reference evidence="8 9" key="1">
    <citation type="journal article" date="2021" name="BMC Biol.">
        <title>Horizontally acquired antibacterial genes associated with adaptive radiation of ladybird beetles.</title>
        <authorList>
            <person name="Li H.S."/>
            <person name="Tang X.F."/>
            <person name="Huang Y.H."/>
            <person name="Xu Z.Y."/>
            <person name="Chen M.L."/>
            <person name="Du X.Y."/>
            <person name="Qiu B.Y."/>
            <person name="Chen P.T."/>
            <person name="Zhang W."/>
            <person name="Slipinski A."/>
            <person name="Escalona H.E."/>
            <person name="Waterhouse R.M."/>
            <person name="Zwick A."/>
            <person name="Pang H."/>
        </authorList>
    </citation>
    <scope>NUCLEOTIDE SEQUENCE [LARGE SCALE GENOMIC DNA]</scope>
    <source>
        <strain evidence="8">SYSU2018</strain>
    </source>
</reference>
<dbReference type="GO" id="GO:0016020">
    <property type="term" value="C:membrane"/>
    <property type="evidence" value="ECO:0007669"/>
    <property type="project" value="UniProtKB-SubCell"/>
</dbReference>
<keyword evidence="4 7" id="KW-1133">Transmembrane helix</keyword>
<feature type="transmembrane region" description="Helical" evidence="7">
    <location>
        <begin position="137"/>
        <end position="156"/>
    </location>
</feature>
<dbReference type="Pfam" id="PF03006">
    <property type="entry name" value="HlyIII"/>
    <property type="match status" value="1"/>
</dbReference>
<evidence type="ECO:0000313" key="9">
    <source>
        <dbReference type="Proteomes" id="UP001516400"/>
    </source>
</evidence>
<feature type="transmembrane region" description="Helical" evidence="7">
    <location>
        <begin position="168"/>
        <end position="188"/>
    </location>
</feature>
<keyword evidence="9" id="KW-1185">Reference proteome</keyword>
<feature type="binding site" evidence="6">
    <location>
        <position position="334"/>
    </location>
    <ligand>
        <name>Zn(2+)</name>
        <dbReference type="ChEBI" id="CHEBI:29105"/>
    </ligand>
</feature>
<evidence type="ECO:0000313" key="8">
    <source>
        <dbReference type="EMBL" id="KAL3274273.1"/>
    </source>
</evidence>
<comment type="subcellular location">
    <subcellularLocation>
        <location evidence="1">Membrane</location>
        <topology evidence="1">Multi-pass membrane protein</topology>
    </subcellularLocation>
</comment>
<dbReference type="PANTHER" id="PTHR20855:SF52">
    <property type="entry name" value="ADIPONECTIN RECEPTOR PROTEIN"/>
    <property type="match status" value="1"/>
</dbReference>
<keyword evidence="3 7" id="KW-0812">Transmembrane</keyword>
<dbReference type="InterPro" id="IPR004254">
    <property type="entry name" value="AdipoR/HlyIII-related"/>
</dbReference>
<evidence type="ECO:0008006" key="10">
    <source>
        <dbReference type="Google" id="ProtNLM"/>
    </source>
</evidence>
<comment type="caution">
    <text evidence="8">The sequence shown here is derived from an EMBL/GenBank/DDBJ whole genome shotgun (WGS) entry which is preliminary data.</text>
</comment>
<feature type="transmembrane region" description="Helical" evidence="7">
    <location>
        <begin position="336"/>
        <end position="352"/>
    </location>
</feature>
<feature type="binding site" evidence="6">
    <location>
        <position position="338"/>
    </location>
    <ligand>
        <name>Zn(2+)</name>
        <dbReference type="ChEBI" id="CHEBI:29105"/>
    </ligand>
</feature>
<dbReference type="Proteomes" id="UP001516400">
    <property type="component" value="Unassembled WGS sequence"/>
</dbReference>
<proteinExistence type="inferred from homology"/>
<evidence type="ECO:0000256" key="6">
    <source>
        <dbReference type="PIRSR" id="PIRSR604254-1"/>
    </source>
</evidence>
<protein>
    <recommendedName>
        <fullName evidence="10">Adiponectin receptor 2</fullName>
    </recommendedName>
</protein>
<accession>A0ABD2N6B1</accession>
<evidence type="ECO:0000256" key="3">
    <source>
        <dbReference type="ARBA" id="ARBA00022692"/>
    </source>
</evidence>
<sequence length="370" mass="42422">MNPNEDVVLLGLRQRKNGAITEENEEIQRTTKDREVGNENKALLEEHEDTLNEEMGSVFKGTVLGDDLTTLAQNAAFKAENVVRKMIEAGWSVCHFHHLPKWLQDNDYLLFGHRPPLPSFDACFKSIFRLHTETGNIWTHMLGCLVFIGIATCFHLRPHLDVQLPDKMVFGVYFIGAIICLGFSTLFHTVNCHSEVIGRIFLKLDYCGIVFLIVGSYVPWLYFVFYCHFKPKLVYVTMMCTLGLMSLMVSLWDRFSETDWRPFRAGVFTTFALSGIIPTIHFGLLEGWLNAIFQKSLFWLLLASFLYITGTTLYALRVPERFYPGKFDIWLHSHQIFHVFVIGGALVHYLGLSEMAMHRLTLSQCSSVFS</sequence>
<feature type="transmembrane region" description="Helical" evidence="7">
    <location>
        <begin position="208"/>
        <end position="226"/>
    </location>
</feature>
<gene>
    <name evidence="8" type="ORF">HHI36_015682</name>
</gene>
<dbReference type="AlphaFoldDB" id="A0ABD2N6B1"/>
<keyword evidence="6" id="KW-0479">Metal-binding</keyword>
<feature type="transmembrane region" description="Helical" evidence="7">
    <location>
        <begin position="297"/>
        <end position="316"/>
    </location>
</feature>
<feature type="transmembrane region" description="Helical" evidence="7">
    <location>
        <begin position="264"/>
        <end position="285"/>
    </location>
</feature>
<feature type="binding site" evidence="6">
    <location>
        <position position="188"/>
    </location>
    <ligand>
        <name>Zn(2+)</name>
        <dbReference type="ChEBI" id="CHEBI:29105"/>
    </ligand>
</feature>
<keyword evidence="5 7" id="KW-0472">Membrane</keyword>